<organism evidence="1 2">
    <name type="scientific">Paramaledivibacter caminithermalis (strain DSM 15212 / CIP 107654 / DViRD3)</name>
    <name type="common">Clostridium caminithermale</name>
    <dbReference type="NCBI Taxonomy" id="1121301"/>
    <lineage>
        <taxon>Bacteria</taxon>
        <taxon>Bacillati</taxon>
        <taxon>Bacillota</taxon>
        <taxon>Clostridia</taxon>
        <taxon>Peptostreptococcales</taxon>
        <taxon>Caminicellaceae</taxon>
        <taxon>Paramaledivibacter</taxon>
    </lineage>
</organism>
<dbReference type="Proteomes" id="UP000184465">
    <property type="component" value="Unassembled WGS sequence"/>
</dbReference>
<dbReference type="EMBL" id="FRAG01000023">
    <property type="protein sequence ID" value="SHK06247.1"/>
    <property type="molecule type" value="Genomic_DNA"/>
</dbReference>
<accession>A0A1M6PE87</accession>
<proteinExistence type="predicted"/>
<protein>
    <submittedName>
        <fullName evidence="1">Uncharacterized protein</fullName>
    </submittedName>
</protein>
<dbReference type="RefSeq" id="WP_073149668.1">
    <property type="nucleotide sequence ID" value="NZ_FRAG01000023.1"/>
</dbReference>
<evidence type="ECO:0000313" key="1">
    <source>
        <dbReference type="EMBL" id="SHK06247.1"/>
    </source>
</evidence>
<dbReference type="AlphaFoldDB" id="A0A1M6PE87"/>
<gene>
    <name evidence="1" type="ORF">SAMN02745912_02130</name>
</gene>
<evidence type="ECO:0000313" key="2">
    <source>
        <dbReference type="Proteomes" id="UP000184465"/>
    </source>
</evidence>
<name>A0A1M6PE87_PARC5</name>
<dbReference type="STRING" id="1121301.SAMN02745912_02130"/>
<sequence>MINALKKQYQVDIIIKEFEGSVKFFDYYFDNDWLVAIKNHNTIEIYNQDGILIDEIDNIQNTPPTPIENTNVQNVIFH</sequence>
<reference evidence="1 2" key="1">
    <citation type="submission" date="2016-11" db="EMBL/GenBank/DDBJ databases">
        <authorList>
            <person name="Jaros S."/>
            <person name="Januszkiewicz K."/>
            <person name="Wedrychowicz H."/>
        </authorList>
    </citation>
    <scope>NUCLEOTIDE SEQUENCE [LARGE SCALE GENOMIC DNA]</scope>
    <source>
        <strain evidence="1 2">DSM 15212</strain>
    </source>
</reference>
<keyword evidence="2" id="KW-1185">Reference proteome</keyword>